<proteinExistence type="predicted"/>
<protein>
    <recommendedName>
        <fullName evidence="4">Cupin</fullName>
    </recommendedName>
</protein>
<dbReference type="InterPro" id="IPR011051">
    <property type="entry name" value="RmlC_Cupin_sf"/>
</dbReference>
<sequence length="173" mass="19396">MIKRNTVFAVLIGILSMTGMALADETPPSPTMWYWHNWSDHDGISHMTRCPIRDFDLKTMSKPAGPQWQNRLKEGPAQVIFTVQPAHWNGVWHPDPKVQWIIPLKGSWYVTAMDGHKVVMGPGEVSLGEDQLSRKDQQGRIGHDAGNVGVGPVELMVIQTDETPTSDQPCRFK</sequence>
<dbReference type="EMBL" id="AP023326">
    <property type="protein sequence ID" value="BCI67133.1"/>
    <property type="molecule type" value="Genomic_DNA"/>
</dbReference>
<dbReference type="RefSeq" id="WP_010666130.1">
    <property type="nucleotide sequence ID" value="NZ_AP023326.1"/>
</dbReference>
<accession>A0A6S6PII4</accession>
<reference evidence="2 3" key="1">
    <citation type="submission" date="2020-07" db="EMBL/GenBank/DDBJ databases">
        <title>Complete Genome Sequence of an acetic acid bacterium, Acetobacter aceti JCM20276.</title>
        <authorList>
            <person name="Hirose Y."/>
            <person name="Mihara H."/>
        </authorList>
    </citation>
    <scope>NUCLEOTIDE SEQUENCE [LARGE SCALE GENOMIC DNA]</scope>
    <source>
        <strain evidence="2 3">JCM20276</strain>
    </source>
</reference>
<dbReference type="SUPFAM" id="SSF51182">
    <property type="entry name" value="RmlC-like cupins"/>
    <property type="match status" value="1"/>
</dbReference>
<keyword evidence="1" id="KW-0732">Signal</keyword>
<name>A0A6S6PII4_ACEAC</name>
<dbReference type="CDD" id="cd07009">
    <property type="entry name" value="cupin_BLL0285-like"/>
    <property type="match status" value="1"/>
</dbReference>
<feature type="chain" id="PRO_5028169588" description="Cupin" evidence="1">
    <location>
        <begin position="24"/>
        <end position="173"/>
    </location>
</feature>
<evidence type="ECO:0000313" key="2">
    <source>
        <dbReference type="EMBL" id="BCI67133.1"/>
    </source>
</evidence>
<dbReference type="Proteomes" id="UP000515220">
    <property type="component" value="Chromosome"/>
</dbReference>
<dbReference type="AlphaFoldDB" id="A0A6S6PII4"/>
<evidence type="ECO:0008006" key="4">
    <source>
        <dbReference type="Google" id="ProtNLM"/>
    </source>
</evidence>
<organism evidence="2 3">
    <name type="scientific">Acetobacter aceti</name>
    <dbReference type="NCBI Taxonomy" id="435"/>
    <lineage>
        <taxon>Bacteria</taxon>
        <taxon>Pseudomonadati</taxon>
        <taxon>Pseudomonadota</taxon>
        <taxon>Alphaproteobacteria</taxon>
        <taxon>Acetobacterales</taxon>
        <taxon>Acetobacteraceae</taxon>
        <taxon>Acetobacter</taxon>
        <taxon>Acetobacter subgen. Acetobacter</taxon>
    </lineage>
</organism>
<feature type="signal peptide" evidence="1">
    <location>
        <begin position="1"/>
        <end position="23"/>
    </location>
</feature>
<gene>
    <name evidence="2" type="ORF">AAJCM20276_17570</name>
</gene>
<evidence type="ECO:0000313" key="3">
    <source>
        <dbReference type="Proteomes" id="UP000515220"/>
    </source>
</evidence>
<evidence type="ECO:0000256" key="1">
    <source>
        <dbReference type="SAM" id="SignalP"/>
    </source>
</evidence>